<proteinExistence type="inferred from homology"/>
<comment type="similarity">
    <text evidence="4">Belongs to the arginase family.</text>
</comment>
<keyword evidence="7" id="KW-1185">Reference proteome</keyword>
<keyword evidence="5" id="KW-0812">Transmembrane</keyword>
<reference evidence="6" key="1">
    <citation type="journal article" date="2021" name="Microorganisms">
        <title>Acidisoma silvae sp. nov. and Acidisomacellulosilytica sp. nov., Two Acidophilic Bacteria Isolated from Decaying Wood, Hydrolyzing Cellulose and Producing Poly-3-hydroxybutyrate.</title>
        <authorList>
            <person name="Mieszkin S."/>
            <person name="Pouder E."/>
            <person name="Uroz S."/>
            <person name="Simon-Colin C."/>
            <person name="Alain K."/>
        </authorList>
    </citation>
    <scope>NUCLEOTIDE SEQUENCE</scope>
    <source>
        <strain evidence="6">HW T2.11</strain>
    </source>
</reference>
<feature type="binding site" evidence="3">
    <location>
        <position position="152"/>
    </location>
    <ligand>
        <name>Mn(2+)</name>
        <dbReference type="ChEBI" id="CHEBI:29035"/>
        <label>1</label>
    </ligand>
</feature>
<feature type="binding site" evidence="3">
    <location>
        <position position="148"/>
    </location>
    <ligand>
        <name>Mn(2+)</name>
        <dbReference type="ChEBI" id="CHEBI:29035"/>
        <label>1</label>
    </ligand>
</feature>
<evidence type="ECO:0000313" key="7">
    <source>
        <dbReference type="Proteomes" id="UP000708298"/>
    </source>
</evidence>
<dbReference type="SUPFAM" id="SSF52768">
    <property type="entry name" value="Arginase/deacetylase"/>
    <property type="match status" value="1"/>
</dbReference>
<keyword evidence="5" id="KW-0472">Membrane</keyword>
<dbReference type="Proteomes" id="UP000708298">
    <property type="component" value="Unassembled WGS sequence"/>
</dbReference>
<feature type="binding site" evidence="3">
    <location>
        <position position="236"/>
    </location>
    <ligand>
        <name>Mn(2+)</name>
        <dbReference type="ChEBI" id="CHEBI:29035"/>
        <label>1</label>
    </ligand>
</feature>
<protein>
    <submittedName>
        <fullName evidence="6">Arginase family protein</fullName>
    </submittedName>
</protein>
<dbReference type="InterPro" id="IPR023696">
    <property type="entry name" value="Ureohydrolase_dom_sf"/>
</dbReference>
<keyword evidence="3" id="KW-0464">Manganese</keyword>
<dbReference type="Pfam" id="PF00491">
    <property type="entry name" value="Arginase"/>
    <property type="match status" value="1"/>
</dbReference>
<evidence type="ECO:0000256" key="1">
    <source>
        <dbReference type="ARBA" id="ARBA00022723"/>
    </source>
</evidence>
<accession>A0A963YU17</accession>
<feature type="binding site" evidence="3">
    <location>
        <position position="150"/>
    </location>
    <ligand>
        <name>Mn(2+)</name>
        <dbReference type="ChEBI" id="CHEBI:29035"/>
        <label>1</label>
    </ligand>
</feature>
<dbReference type="PIRSF" id="PIRSF036979">
    <property type="entry name" value="Arginase"/>
    <property type="match status" value="1"/>
</dbReference>
<dbReference type="GO" id="GO:0033389">
    <property type="term" value="P:putrescine biosynthetic process from arginine, via agmatine"/>
    <property type="evidence" value="ECO:0007669"/>
    <property type="project" value="TreeGrafter"/>
</dbReference>
<dbReference type="Gene3D" id="3.40.800.10">
    <property type="entry name" value="Ureohydrolase domain"/>
    <property type="match status" value="1"/>
</dbReference>
<name>A0A963YU17_9PROT</name>
<dbReference type="EMBL" id="JAESVB010000010">
    <property type="protein sequence ID" value="MCB8877041.1"/>
    <property type="molecule type" value="Genomic_DNA"/>
</dbReference>
<reference evidence="6" key="2">
    <citation type="submission" date="2021-01" db="EMBL/GenBank/DDBJ databases">
        <authorList>
            <person name="Mieszkin S."/>
            <person name="Pouder E."/>
            <person name="Alain K."/>
        </authorList>
    </citation>
    <scope>NUCLEOTIDE SEQUENCE</scope>
    <source>
        <strain evidence="6">HW T2.11</strain>
    </source>
</reference>
<feature type="binding site" evidence="3">
    <location>
        <position position="128"/>
    </location>
    <ligand>
        <name>Mn(2+)</name>
        <dbReference type="ChEBI" id="CHEBI:29035"/>
        <label>1</label>
    </ligand>
</feature>
<feature type="binding site" evidence="3">
    <location>
        <position position="234"/>
    </location>
    <ligand>
        <name>Mn(2+)</name>
        <dbReference type="ChEBI" id="CHEBI:29035"/>
        <label>2</label>
    </ligand>
</feature>
<dbReference type="AlphaFoldDB" id="A0A963YU17"/>
<keyword evidence="5" id="KW-1133">Transmembrane helix</keyword>
<evidence type="ECO:0000256" key="2">
    <source>
        <dbReference type="ARBA" id="ARBA00022801"/>
    </source>
</evidence>
<dbReference type="GO" id="GO:0046872">
    <property type="term" value="F:metal ion binding"/>
    <property type="evidence" value="ECO:0007669"/>
    <property type="project" value="UniProtKB-KW"/>
</dbReference>
<dbReference type="PANTHER" id="PTHR11358:SF26">
    <property type="entry name" value="GUANIDINO ACID HYDROLASE, MITOCHONDRIAL"/>
    <property type="match status" value="1"/>
</dbReference>
<comment type="cofactor">
    <cofactor evidence="3">
        <name>Mn(2+)</name>
        <dbReference type="ChEBI" id="CHEBI:29035"/>
    </cofactor>
    <text evidence="3">Binds 2 manganese ions per subunit.</text>
</comment>
<evidence type="ECO:0000256" key="3">
    <source>
        <dbReference type="PIRSR" id="PIRSR036979-1"/>
    </source>
</evidence>
<dbReference type="PANTHER" id="PTHR11358">
    <property type="entry name" value="ARGINASE/AGMATINASE"/>
    <property type="match status" value="1"/>
</dbReference>
<evidence type="ECO:0000256" key="5">
    <source>
        <dbReference type="SAM" id="Phobius"/>
    </source>
</evidence>
<evidence type="ECO:0000313" key="6">
    <source>
        <dbReference type="EMBL" id="MCB8877041.1"/>
    </source>
</evidence>
<gene>
    <name evidence="6" type="ORF">ASILVAE211_17740</name>
</gene>
<organism evidence="6 7">
    <name type="scientific">Acidisoma silvae</name>
    <dbReference type="NCBI Taxonomy" id="2802396"/>
    <lineage>
        <taxon>Bacteria</taxon>
        <taxon>Pseudomonadati</taxon>
        <taxon>Pseudomonadota</taxon>
        <taxon>Alphaproteobacteria</taxon>
        <taxon>Acetobacterales</taxon>
        <taxon>Acidocellaceae</taxon>
        <taxon>Acidisoma</taxon>
    </lineage>
</organism>
<evidence type="ECO:0000256" key="4">
    <source>
        <dbReference type="PROSITE-ProRule" id="PRU00742"/>
    </source>
</evidence>
<dbReference type="GO" id="GO:0008783">
    <property type="term" value="F:agmatinase activity"/>
    <property type="evidence" value="ECO:0007669"/>
    <property type="project" value="TreeGrafter"/>
</dbReference>
<sequence length="328" mass="36040">MMSVNRAFTGIPSFLRARIAATVADYAGARIGILGVPFDEGSPFLPGSRMGPRAIREHSLRFSTTQPLYDPDRDKDYLAEELRRGLIVDCGDVDIRPANPARSFAIITARVREMLEAGLFPVILGGDHSITYPVFEAFDTPMHVIQFDAHQDYTEITEDLNRTNGQAFRHITGMTTCLSLTQIGIRGLRTNRALVQEMRANGNRVICMTEARNLGPQGIAACLPAGSDVYVSIDVDALDMSLVPGCVSGEPDGLTFTYLMDSLRAIAERHRIRGFDFVEVNPPLDIGTSATAYLGALIVTGFLGFISNQAWWAAMRDRADTHLTTERL</sequence>
<dbReference type="RefSeq" id="WP_227322698.1">
    <property type="nucleotide sequence ID" value="NZ_JAESVB010000010.1"/>
</dbReference>
<comment type="caution">
    <text evidence="6">The sequence shown here is derived from an EMBL/GenBank/DDBJ whole genome shotgun (WGS) entry which is preliminary data.</text>
</comment>
<feature type="transmembrane region" description="Helical" evidence="5">
    <location>
        <begin position="292"/>
        <end position="314"/>
    </location>
</feature>
<dbReference type="PROSITE" id="PS51409">
    <property type="entry name" value="ARGINASE_2"/>
    <property type="match status" value="1"/>
</dbReference>
<keyword evidence="1 3" id="KW-0479">Metal-binding</keyword>
<dbReference type="InterPro" id="IPR006035">
    <property type="entry name" value="Ureohydrolase"/>
</dbReference>
<keyword evidence="2" id="KW-0378">Hydrolase</keyword>